<dbReference type="Pfam" id="PF13408">
    <property type="entry name" value="Zn_ribbon_recom"/>
    <property type="match status" value="1"/>
</dbReference>
<evidence type="ECO:0000259" key="3">
    <source>
        <dbReference type="PROSITE" id="PS51737"/>
    </source>
</evidence>
<name>A0A1M5U4X7_9CLOT</name>
<dbReference type="AlphaFoldDB" id="A0A1M5U4X7"/>
<dbReference type="GO" id="GO:0003677">
    <property type="term" value="F:DNA binding"/>
    <property type="evidence" value="ECO:0007669"/>
    <property type="project" value="InterPro"/>
</dbReference>
<accession>A0A1M5U4X7</accession>
<dbReference type="InterPro" id="IPR025827">
    <property type="entry name" value="Zn_ribbon_recom_dom"/>
</dbReference>
<evidence type="ECO:0000313" key="5">
    <source>
        <dbReference type="Proteomes" id="UP000184241"/>
    </source>
</evidence>
<dbReference type="CDD" id="cd03768">
    <property type="entry name" value="SR_ResInv"/>
    <property type="match status" value="1"/>
</dbReference>
<dbReference type="InterPro" id="IPR036162">
    <property type="entry name" value="Resolvase-like_N_sf"/>
</dbReference>
<feature type="domain" description="Resolvase/invertase-type recombinase catalytic" evidence="2">
    <location>
        <begin position="3"/>
        <end position="147"/>
    </location>
</feature>
<dbReference type="SUPFAM" id="SSF53041">
    <property type="entry name" value="Resolvase-like"/>
    <property type="match status" value="1"/>
</dbReference>
<dbReference type="InterPro" id="IPR011109">
    <property type="entry name" value="DNA_bind_recombinase_dom"/>
</dbReference>
<feature type="coiled-coil region" evidence="1">
    <location>
        <begin position="379"/>
        <end position="445"/>
    </location>
</feature>
<dbReference type="InterPro" id="IPR050639">
    <property type="entry name" value="SSR_resolvase"/>
</dbReference>
<protein>
    <submittedName>
        <fullName evidence="4">Site-specific DNA recombinase</fullName>
    </submittedName>
</protein>
<dbReference type="InterPro" id="IPR038109">
    <property type="entry name" value="DNA_bind_recomb_sf"/>
</dbReference>
<keyword evidence="1" id="KW-0175">Coiled coil</keyword>
<dbReference type="PANTHER" id="PTHR30461:SF23">
    <property type="entry name" value="DNA RECOMBINASE-RELATED"/>
    <property type="match status" value="1"/>
</dbReference>
<dbReference type="RefSeq" id="WP_073016192.1">
    <property type="nucleotide sequence ID" value="NZ_FQXU01000003.1"/>
</dbReference>
<dbReference type="SMART" id="SM00857">
    <property type="entry name" value="Resolvase"/>
    <property type="match status" value="1"/>
</dbReference>
<dbReference type="PROSITE" id="PS51737">
    <property type="entry name" value="RECOMBINASE_DNA_BIND"/>
    <property type="match status" value="1"/>
</dbReference>
<reference evidence="4 5" key="1">
    <citation type="submission" date="2016-11" db="EMBL/GenBank/DDBJ databases">
        <authorList>
            <person name="Jaros S."/>
            <person name="Januszkiewicz K."/>
            <person name="Wedrychowicz H."/>
        </authorList>
    </citation>
    <scope>NUCLEOTIDE SEQUENCE [LARGE SCALE GENOMIC DNA]</scope>
    <source>
        <strain evidence="4 5">DSM 6191</strain>
    </source>
</reference>
<dbReference type="PROSITE" id="PS51736">
    <property type="entry name" value="RECOMBINASES_3"/>
    <property type="match status" value="1"/>
</dbReference>
<organism evidence="4 5">
    <name type="scientific">Clostridium intestinale DSM 6191</name>
    <dbReference type="NCBI Taxonomy" id="1121320"/>
    <lineage>
        <taxon>Bacteria</taxon>
        <taxon>Bacillati</taxon>
        <taxon>Bacillota</taxon>
        <taxon>Clostridia</taxon>
        <taxon>Eubacteriales</taxon>
        <taxon>Clostridiaceae</taxon>
        <taxon>Clostridium</taxon>
    </lineage>
</organism>
<gene>
    <name evidence="4" type="ORF">SAMN02745941_00402</name>
</gene>
<dbReference type="Gene3D" id="3.90.1750.20">
    <property type="entry name" value="Putative Large Serine Recombinase, Chain B, Domain 2"/>
    <property type="match status" value="1"/>
</dbReference>
<dbReference type="Gene3D" id="3.40.50.1390">
    <property type="entry name" value="Resolvase, N-terminal catalytic domain"/>
    <property type="match status" value="1"/>
</dbReference>
<dbReference type="Proteomes" id="UP000184241">
    <property type="component" value="Unassembled WGS sequence"/>
</dbReference>
<feature type="domain" description="Recombinase" evidence="3">
    <location>
        <begin position="155"/>
        <end position="295"/>
    </location>
</feature>
<dbReference type="Pfam" id="PF07508">
    <property type="entry name" value="Recombinase"/>
    <property type="match status" value="1"/>
</dbReference>
<dbReference type="Pfam" id="PF00239">
    <property type="entry name" value="Resolvase"/>
    <property type="match status" value="1"/>
</dbReference>
<dbReference type="EMBL" id="FQXU01000003">
    <property type="protein sequence ID" value="SHH57743.1"/>
    <property type="molecule type" value="Genomic_DNA"/>
</dbReference>
<evidence type="ECO:0000259" key="2">
    <source>
        <dbReference type="PROSITE" id="PS51736"/>
    </source>
</evidence>
<evidence type="ECO:0000313" key="4">
    <source>
        <dbReference type="EMBL" id="SHH57743.1"/>
    </source>
</evidence>
<evidence type="ECO:0000256" key="1">
    <source>
        <dbReference type="SAM" id="Coils"/>
    </source>
</evidence>
<dbReference type="GO" id="GO:0000150">
    <property type="term" value="F:DNA strand exchange activity"/>
    <property type="evidence" value="ECO:0007669"/>
    <property type="project" value="InterPro"/>
</dbReference>
<dbReference type="InterPro" id="IPR006119">
    <property type="entry name" value="Resolv_N"/>
</dbReference>
<dbReference type="PANTHER" id="PTHR30461">
    <property type="entry name" value="DNA-INVERTASE FROM LAMBDOID PROPHAGE"/>
    <property type="match status" value="1"/>
</dbReference>
<proteinExistence type="predicted"/>
<sequence>MLRIAIYSRKSVYREQSISIESQIELCKKYFEGKECSFEIFEDEGFSGGNTSRPSFQRMMNKIKSKLFDVVAVYKIDRMSRNLLDFWDTYSLISRHGVQFISISENINTTTTIGQMIMLQYAGMAALERDNIKQRVKDSMESLGRMGRWSGGTPPTGYRVIEVEQHGKKAKYLELDEAIAPMIERMFKLYSTGSTIYEIQKALNVPNKTILNILRNPVYCESDYVSAKYLELQGYSVYGEINGNGYLPYNRRQRKDGKKETKSKDQLVSVSKHKAIIDSKLWVNVQEKLNEKASDPKPRISDKTFLAHLVKCKCGSGMFVYPGKTKKDGSTVIYFRCSGKKNGSECNSKFLRADFVEKKVLESLSNIELDKSLFNTSDMNKYDSQIKNLNKNLAKNKKMIDNLLNRLALASDDIAKSILDKVEDINSENKNLEFKLLELERLNLESMNTKNNKEAFYAQVKSILDTFDTLPVSEQQKMISTIIKNVVWDSDTKKIRLEIFEGI</sequence>